<dbReference type="PANTHER" id="PTHR30595:SF6">
    <property type="entry name" value="SCHLAFEN ALBA-2 DOMAIN-CONTAINING PROTEIN"/>
    <property type="match status" value="1"/>
</dbReference>
<gene>
    <name evidence="2" type="ORF">M23134_01717</name>
</gene>
<accession>A1ZSY3</accession>
<dbReference type="OrthoDB" id="9810282at2"/>
<dbReference type="EMBL" id="AAWS01000033">
    <property type="protein sequence ID" value="EAY26547.1"/>
    <property type="molecule type" value="Genomic_DNA"/>
</dbReference>
<feature type="domain" description="Schlafen AlbA-2" evidence="1">
    <location>
        <begin position="14"/>
        <end position="129"/>
    </location>
</feature>
<dbReference type="Gene3D" id="3.30.950.30">
    <property type="entry name" value="Schlafen, AAA domain"/>
    <property type="match status" value="1"/>
</dbReference>
<dbReference type="eggNOG" id="COG2865">
    <property type="taxonomic scope" value="Bacteria"/>
</dbReference>
<evidence type="ECO:0000313" key="2">
    <source>
        <dbReference type="EMBL" id="EAY26547.1"/>
    </source>
</evidence>
<organism evidence="2 3">
    <name type="scientific">Microscilla marina ATCC 23134</name>
    <dbReference type="NCBI Taxonomy" id="313606"/>
    <lineage>
        <taxon>Bacteria</taxon>
        <taxon>Pseudomonadati</taxon>
        <taxon>Bacteroidota</taxon>
        <taxon>Cytophagia</taxon>
        <taxon>Cytophagales</taxon>
        <taxon>Microscillaceae</taxon>
        <taxon>Microscilla</taxon>
    </lineage>
</organism>
<dbReference type="Pfam" id="PF04326">
    <property type="entry name" value="SLFN_AlbA_2"/>
    <property type="match status" value="1"/>
</dbReference>
<dbReference type="InterPro" id="IPR007421">
    <property type="entry name" value="Schlafen_AlbA_2_dom"/>
</dbReference>
<evidence type="ECO:0000259" key="1">
    <source>
        <dbReference type="Pfam" id="PF04326"/>
    </source>
</evidence>
<reference evidence="2 3" key="1">
    <citation type="submission" date="2007-01" db="EMBL/GenBank/DDBJ databases">
        <authorList>
            <person name="Haygood M."/>
            <person name="Podell S."/>
            <person name="Anderson C."/>
            <person name="Hopkinson B."/>
            <person name="Roe K."/>
            <person name="Barbeau K."/>
            <person name="Gaasterland T."/>
            <person name="Ferriera S."/>
            <person name="Johnson J."/>
            <person name="Kravitz S."/>
            <person name="Beeson K."/>
            <person name="Sutton G."/>
            <person name="Rogers Y.-H."/>
            <person name="Friedman R."/>
            <person name="Frazier M."/>
            <person name="Venter J.C."/>
        </authorList>
    </citation>
    <scope>NUCLEOTIDE SEQUENCE [LARGE SCALE GENOMIC DNA]</scope>
    <source>
        <strain evidence="2 3">ATCC 23134</strain>
    </source>
</reference>
<dbReference type="AlphaFoldDB" id="A1ZSY3"/>
<evidence type="ECO:0000313" key="3">
    <source>
        <dbReference type="Proteomes" id="UP000004095"/>
    </source>
</evidence>
<name>A1ZSY3_MICM2</name>
<proteinExistence type="predicted"/>
<comment type="caution">
    <text evidence="2">The sequence shown here is derived from an EMBL/GenBank/DDBJ whole genome shotgun (WGS) entry which is preliminary data.</text>
</comment>
<dbReference type="Proteomes" id="UP000004095">
    <property type="component" value="Unassembled WGS sequence"/>
</dbReference>
<dbReference type="RefSeq" id="WP_002700835.1">
    <property type="nucleotide sequence ID" value="NZ_AAWS01000033.1"/>
</dbReference>
<dbReference type="PANTHER" id="PTHR30595">
    <property type="entry name" value="GLPR-RELATED TRANSCRIPTIONAL REPRESSOR"/>
    <property type="match status" value="1"/>
</dbReference>
<dbReference type="InterPro" id="IPR038461">
    <property type="entry name" value="Schlafen_AlbA_2_dom_sf"/>
</dbReference>
<sequence>MLYHDLKRLVRKGEGQTLEFKLKTTHPEKIVKEIVAFANSDGGILLVGIRDDLNIKGVKFPQEDEYVMKKAIEECCYPPINYQLEKIPIEGNREVLAYTIPASDKGPHRVIEGDKPNQGKVYVRVDHESIIAGKEMREILKGRRKKRDVRFQYGKKEEVLMKYLELNHHITVQQFAKAAEIPRKVASRTLILLVLAKVLQIYPQANKEDSFGRVEIET</sequence>
<keyword evidence="3" id="KW-1185">Reference proteome</keyword>
<protein>
    <submittedName>
        <fullName evidence="2">Conserved protein</fullName>
    </submittedName>
</protein>